<dbReference type="EnsemblPlants" id="OB07G21700.1">
    <property type="protein sequence ID" value="OB07G21700.1"/>
    <property type="gene ID" value="OB07G21700"/>
</dbReference>
<comment type="similarity">
    <text evidence="4">Belongs to the UDP-glycosyltransferase family.</text>
</comment>
<evidence type="ECO:0000256" key="5">
    <source>
        <dbReference type="ARBA" id="ARBA00022679"/>
    </source>
</evidence>
<dbReference type="Pfam" id="PF00201">
    <property type="entry name" value="UDPGT"/>
    <property type="match status" value="1"/>
</dbReference>
<dbReference type="GO" id="GO:0005634">
    <property type="term" value="C:nucleus"/>
    <property type="evidence" value="ECO:0007669"/>
    <property type="project" value="UniProtKB-SubCell"/>
</dbReference>
<keyword evidence="14" id="KW-1185">Reference proteome</keyword>
<dbReference type="PANTHER" id="PTHR48048:SF65">
    <property type="entry name" value="OS07G0510400 PROTEIN"/>
    <property type="match status" value="1"/>
</dbReference>
<dbReference type="InterPro" id="IPR050481">
    <property type="entry name" value="UDP-glycosyltransf_plant"/>
</dbReference>
<evidence type="ECO:0000256" key="9">
    <source>
        <dbReference type="ARBA" id="ARBA00058579"/>
    </source>
</evidence>
<dbReference type="GO" id="GO:0005783">
    <property type="term" value="C:endoplasmic reticulum"/>
    <property type="evidence" value="ECO:0007669"/>
    <property type="project" value="UniProtKB-SubCell"/>
</dbReference>
<feature type="region of interest" description="Disordered" evidence="12">
    <location>
        <begin position="480"/>
        <end position="506"/>
    </location>
</feature>
<reference evidence="13" key="2">
    <citation type="submission" date="2013-04" db="UniProtKB">
        <authorList>
            <consortium name="EnsemblPlants"/>
        </authorList>
    </citation>
    <scope>IDENTIFICATION</scope>
</reference>
<evidence type="ECO:0000256" key="6">
    <source>
        <dbReference type="ARBA" id="ARBA00022824"/>
    </source>
</evidence>
<protein>
    <recommendedName>
        <fullName evidence="10">Malvidin galactosylase UGT88C3</fullName>
    </recommendedName>
    <alternativeName>
        <fullName evidence="11">UDP-glycosyltransferase 88C3</fullName>
    </alternativeName>
</protein>
<evidence type="ECO:0000256" key="8">
    <source>
        <dbReference type="ARBA" id="ARBA00052232"/>
    </source>
</evidence>
<dbReference type="GeneID" id="102699974"/>
<reference evidence="13" key="1">
    <citation type="journal article" date="2013" name="Nat. Commun.">
        <title>Whole-genome sequencing of Oryza brachyantha reveals mechanisms underlying Oryza genome evolution.</title>
        <authorList>
            <person name="Chen J."/>
            <person name="Huang Q."/>
            <person name="Gao D."/>
            <person name="Wang J."/>
            <person name="Lang Y."/>
            <person name="Liu T."/>
            <person name="Li B."/>
            <person name="Bai Z."/>
            <person name="Luis Goicoechea J."/>
            <person name="Liang C."/>
            <person name="Chen C."/>
            <person name="Zhang W."/>
            <person name="Sun S."/>
            <person name="Liao Y."/>
            <person name="Zhang X."/>
            <person name="Yang L."/>
            <person name="Song C."/>
            <person name="Wang M."/>
            <person name="Shi J."/>
            <person name="Liu G."/>
            <person name="Liu J."/>
            <person name="Zhou H."/>
            <person name="Zhou W."/>
            <person name="Yu Q."/>
            <person name="An N."/>
            <person name="Chen Y."/>
            <person name="Cai Q."/>
            <person name="Wang B."/>
            <person name="Liu B."/>
            <person name="Min J."/>
            <person name="Huang Y."/>
            <person name="Wu H."/>
            <person name="Li Z."/>
            <person name="Zhang Y."/>
            <person name="Yin Y."/>
            <person name="Song W."/>
            <person name="Jiang J."/>
            <person name="Jackson S.A."/>
            <person name="Wing R.A."/>
            <person name="Wang J."/>
            <person name="Chen M."/>
        </authorList>
    </citation>
    <scope>NUCLEOTIDE SEQUENCE [LARGE SCALE GENOMIC DNA]</scope>
    <source>
        <strain evidence="13">cv. IRGC 101232</strain>
    </source>
</reference>
<dbReference type="PANTHER" id="PTHR48048">
    <property type="entry name" value="GLYCOSYLTRANSFERASE"/>
    <property type="match status" value="1"/>
</dbReference>
<evidence type="ECO:0000256" key="2">
    <source>
        <dbReference type="ARBA" id="ARBA00004240"/>
    </source>
</evidence>
<proteinExistence type="inferred from homology"/>
<organism evidence="13">
    <name type="scientific">Oryza brachyantha</name>
    <name type="common">malo sina</name>
    <dbReference type="NCBI Taxonomy" id="4533"/>
    <lineage>
        <taxon>Eukaryota</taxon>
        <taxon>Viridiplantae</taxon>
        <taxon>Streptophyta</taxon>
        <taxon>Embryophyta</taxon>
        <taxon>Tracheophyta</taxon>
        <taxon>Spermatophyta</taxon>
        <taxon>Magnoliopsida</taxon>
        <taxon>Liliopsida</taxon>
        <taxon>Poales</taxon>
        <taxon>Poaceae</taxon>
        <taxon>BOP clade</taxon>
        <taxon>Oryzoideae</taxon>
        <taxon>Oryzeae</taxon>
        <taxon>Oryzinae</taxon>
        <taxon>Oryza</taxon>
    </lineage>
</organism>
<dbReference type="CDD" id="cd03784">
    <property type="entry name" value="GT1_Gtf-like"/>
    <property type="match status" value="1"/>
</dbReference>
<comment type="subcellular location">
    <subcellularLocation>
        <location evidence="2">Endoplasmic reticulum</location>
    </subcellularLocation>
    <subcellularLocation>
        <location evidence="1">Nucleus</location>
    </subcellularLocation>
</comment>
<dbReference type="SUPFAM" id="SSF53756">
    <property type="entry name" value="UDP-Glycosyltransferase/glycogen phosphorylase"/>
    <property type="match status" value="1"/>
</dbReference>
<evidence type="ECO:0000256" key="11">
    <source>
        <dbReference type="ARBA" id="ARBA00080193"/>
    </source>
</evidence>
<evidence type="ECO:0000256" key="10">
    <source>
        <dbReference type="ARBA" id="ARBA00069714"/>
    </source>
</evidence>
<keyword evidence="5" id="KW-0808">Transferase</keyword>
<comment type="pathway">
    <text evidence="3">Pigment biosynthesis; anthocyanin biosynthesis.</text>
</comment>
<evidence type="ECO:0000256" key="3">
    <source>
        <dbReference type="ARBA" id="ARBA00004935"/>
    </source>
</evidence>
<name>J3ML88_ORYBR</name>
<dbReference type="AlphaFoldDB" id="J3ML88"/>
<evidence type="ECO:0000256" key="7">
    <source>
        <dbReference type="ARBA" id="ARBA00023242"/>
    </source>
</evidence>
<gene>
    <name evidence="13" type="primary">LOC102699974</name>
</gene>
<dbReference type="OMA" id="HEQNGEV"/>
<dbReference type="Gramene" id="OB07G21700.1">
    <property type="protein sequence ID" value="OB07G21700.1"/>
    <property type="gene ID" value="OB07G21700"/>
</dbReference>
<dbReference type="FunFam" id="3.40.50.2000:FF:000086">
    <property type="entry name" value="Glycosyltransferase"/>
    <property type="match status" value="1"/>
</dbReference>
<keyword evidence="7" id="KW-0539">Nucleus</keyword>
<evidence type="ECO:0000256" key="1">
    <source>
        <dbReference type="ARBA" id="ARBA00004123"/>
    </source>
</evidence>
<dbReference type="KEGG" id="obr:102699974"/>
<comment type="function">
    <text evidence="9">UDP-glycosyltransferase which uses UDP-galactose and malvidin as substrates to catalyze the biosynthesis of malvidin 3-O-galactoside, an anthocyanin conferring purple pigmentation.</text>
</comment>
<dbReference type="FunFam" id="3.40.50.2000:FF:000089">
    <property type="entry name" value="Glycosyltransferase"/>
    <property type="match status" value="1"/>
</dbReference>
<dbReference type="Proteomes" id="UP000006038">
    <property type="component" value="Chromosome 7"/>
</dbReference>
<evidence type="ECO:0000256" key="12">
    <source>
        <dbReference type="SAM" id="MobiDB-lite"/>
    </source>
</evidence>
<dbReference type="eggNOG" id="KOG1192">
    <property type="taxonomic scope" value="Eukaryota"/>
</dbReference>
<keyword evidence="6" id="KW-0256">Endoplasmic reticulum</keyword>
<dbReference type="InterPro" id="IPR002213">
    <property type="entry name" value="UDP_glucos_trans"/>
</dbReference>
<sequence length="506" mass="54245">MAKPTVVLLPVWGDGHFMPMIEFGKRLVRASGGAMSVTVLLMPAPTPQAGSDIADHVRREEAEAAAAADGGGGISFKRLPAVEIPTDHTGIDEFISRVVRSHVPHVKAAIEGLACPAKALVFDIFCTPALDASRDLAVPAYVYFASAGATLALFLRSPAIDEEVAGEFEEMDGMLDVPGLLPLPATSLPDTLLDRKMSTYEWFVYTGRRYMDATGFIVNTAADLEPSVLAAIADGRCTGGIPAPTVYPIGPVLALPSPPEQPHECVRWLDSHPRASVLLLCFGSKGVLTPTMVTAIADGLERSGHRFLWVLRGPPVDNRDGARHPTDAALDEMLPEGFLERTKGRGLVWPTRAPQKEILAHAATGGFVTHCGWNSILESLWFGVPMLPWPLAAEQHLNAFALVAGMGVAVPLKVHRKRGNFVEAADLEQAVRALMGGGEEGRKAREKTLELKAVCRKAVEEGGSSRSAFQRLYEEIHGGGAELSSKNESVKADKAEGHVKRATYAH</sequence>
<evidence type="ECO:0000313" key="14">
    <source>
        <dbReference type="Proteomes" id="UP000006038"/>
    </source>
</evidence>
<dbReference type="GO" id="GO:0035251">
    <property type="term" value="F:UDP-glucosyltransferase activity"/>
    <property type="evidence" value="ECO:0007669"/>
    <property type="project" value="InterPro"/>
</dbReference>
<dbReference type="OrthoDB" id="5835829at2759"/>
<dbReference type="HOGENOM" id="CLU_001724_3_2_1"/>
<evidence type="ECO:0000313" key="13">
    <source>
        <dbReference type="EnsemblPlants" id="OB07G21700.1"/>
    </source>
</evidence>
<dbReference type="RefSeq" id="XP_006657749.1">
    <property type="nucleotide sequence ID" value="XM_006657686.3"/>
</dbReference>
<evidence type="ECO:0000256" key="4">
    <source>
        <dbReference type="ARBA" id="ARBA00009995"/>
    </source>
</evidence>
<comment type="catalytic activity">
    <reaction evidence="8">
        <text>malvidin + UDP-alpha-D-galactose = malvidin 3-O-beta-D-galactoside + UDP + H(+)</text>
        <dbReference type="Rhea" id="RHEA:74131"/>
        <dbReference type="ChEBI" id="CHEBI:15378"/>
        <dbReference type="ChEBI" id="CHEBI:58223"/>
        <dbReference type="ChEBI" id="CHEBI:66914"/>
        <dbReference type="ChEBI" id="CHEBI:144781"/>
        <dbReference type="ChEBI" id="CHEBI:193100"/>
    </reaction>
    <physiologicalReaction direction="left-to-right" evidence="8">
        <dbReference type="Rhea" id="RHEA:74132"/>
    </physiologicalReaction>
</comment>
<dbReference type="Gene3D" id="3.40.50.2000">
    <property type="entry name" value="Glycogen Phosphorylase B"/>
    <property type="match status" value="2"/>
</dbReference>
<feature type="compositionally biased region" description="Basic and acidic residues" evidence="12">
    <location>
        <begin position="488"/>
        <end position="499"/>
    </location>
</feature>
<accession>J3ML88</accession>